<dbReference type="SUPFAM" id="SSF52317">
    <property type="entry name" value="Class I glutamine amidotransferase-like"/>
    <property type="match status" value="1"/>
</dbReference>
<feature type="domain" description="DJ-1/PfpI" evidence="1">
    <location>
        <begin position="2"/>
        <end position="180"/>
    </location>
</feature>
<dbReference type="PANTHER" id="PTHR43130">
    <property type="entry name" value="ARAC-FAMILY TRANSCRIPTIONAL REGULATOR"/>
    <property type="match status" value="1"/>
</dbReference>
<evidence type="ECO:0000313" key="3">
    <source>
        <dbReference type="Proteomes" id="UP000067625"/>
    </source>
</evidence>
<dbReference type="OrthoDB" id="9803764at2"/>
<dbReference type="InterPro" id="IPR002818">
    <property type="entry name" value="DJ-1/PfpI"/>
</dbReference>
<gene>
    <name evidence="2" type="ORF">AM592_11155</name>
</gene>
<dbReference type="EMBL" id="CP012600">
    <property type="protein sequence ID" value="ALC82102.1"/>
    <property type="molecule type" value="Genomic_DNA"/>
</dbReference>
<dbReference type="CDD" id="cd03139">
    <property type="entry name" value="GATase1_PfpI_2"/>
    <property type="match status" value="1"/>
</dbReference>
<dbReference type="GO" id="GO:0006355">
    <property type="term" value="P:regulation of DNA-templated transcription"/>
    <property type="evidence" value="ECO:0007669"/>
    <property type="project" value="TreeGrafter"/>
</dbReference>
<organism evidence="2 3">
    <name type="scientific">Bacillus gobiensis</name>
    <dbReference type="NCBI Taxonomy" id="1441095"/>
    <lineage>
        <taxon>Bacteria</taxon>
        <taxon>Bacillati</taxon>
        <taxon>Bacillota</taxon>
        <taxon>Bacilli</taxon>
        <taxon>Bacillales</taxon>
        <taxon>Bacillaceae</taxon>
        <taxon>Bacillus</taxon>
    </lineage>
</organism>
<dbReference type="PATRIC" id="fig|1441095.3.peg.2453"/>
<proteinExistence type="predicted"/>
<dbReference type="AlphaFoldDB" id="A0A0M3R9V6"/>
<accession>A0A0M3R9V6</accession>
<reference evidence="2 3" key="2">
    <citation type="journal article" date="2016" name="Int. J. Syst. Evol. Microbiol.">
        <title>Bacillus gobiensis sp. nov., isolated from a soil sample.</title>
        <authorList>
            <person name="Liu B."/>
            <person name="Liu G.H."/>
            <person name="Cetin S."/>
            <person name="Schumann P."/>
            <person name="Pan Z.Z."/>
            <person name="Chen Q.Q."/>
        </authorList>
    </citation>
    <scope>NUCLEOTIDE SEQUENCE [LARGE SCALE GENOMIC DNA]</scope>
    <source>
        <strain evidence="2 3">FJAT-4402</strain>
    </source>
</reference>
<dbReference type="InterPro" id="IPR029062">
    <property type="entry name" value="Class_I_gatase-like"/>
</dbReference>
<evidence type="ECO:0000313" key="2">
    <source>
        <dbReference type="EMBL" id="ALC82102.1"/>
    </source>
</evidence>
<dbReference type="InterPro" id="IPR052158">
    <property type="entry name" value="INH-QAR"/>
</dbReference>
<dbReference type="RefSeq" id="WP_053603882.1">
    <property type="nucleotide sequence ID" value="NZ_CP012600.1"/>
</dbReference>
<reference evidence="3" key="1">
    <citation type="submission" date="2015-08" db="EMBL/GenBank/DDBJ databases">
        <title>Genome sequencing project for genomic taxonomy and phylogenomics of Bacillus-like bacteria.</title>
        <authorList>
            <person name="Liu B."/>
            <person name="Wang J."/>
            <person name="Zhu Y."/>
            <person name="Liu G."/>
            <person name="Chen Q."/>
            <person name="Chen Z."/>
            <person name="Lan J."/>
            <person name="Che J."/>
            <person name="Ge C."/>
            <person name="Shi H."/>
            <person name="Pan Z."/>
            <person name="Liu X."/>
        </authorList>
    </citation>
    <scope>NUCLEOTIDE SEQUENCE [LARGE SCALE GENOMIC DNA]</scope>
    <source>
        <strain evidence="3">FJAT-4402</strain>
    </source>
</reference>
<dbReference type="Pfam" id="PF01965">
    <property type="entry name" value="DJ-1_PfpI"/>
    <property type="match status" value="1"/>
</dbReference>
<dbReference type="PANTHER" id="PTHR43130:SF2">
    <property type="entry name" value="DJ-1_PFPI DOMAIN-CONTAINING PROTEIN"/>
    <property type="match status" value="1"/>
</dbReference>
<dbReference type="STRING" id="1441095.AM592_11155"/>
<keyword evidence="3" id="KW-1185">Reference proteome</keyword>
<protein>
    <submittedName>
        <fullName evidence="2">Thiamine biosynthesis protein ThiJ</fullName>
    </submittedName>
</protein>
<name>A0A0M3R9V6_9BACI</name>
<sequence>MNVQIVLFDGFDFMDVIGPYEVFMAAKMYSQEVTVEFVSAEGKRHVTSGMNGPGLPSSGKIDLEREGILVIPGVFASVNDNGPNSFIALLKRAMETDLIHFLREALYRTDLIVSPVCGGTLILAMDGLLEGRHAVTHHMGMEFLGATGAIPVHARVVDDGNVVSGGGVTSGLDLALYLVERELGPRIAHAIEQLFEYEQRGTVWKAIGMAPIDSEDSHPESISVLNESVVPTPGKANIEKNRMFDGKWNTIISTPIGKLPVILNITTEDGRIYGTAQQEDEIVEFANPVLHNDQLEWSLSIRKPIRLNLKFSVIVTGSTMSGSAKAGLLPASKLVGNRM</sequence>
<dbReference type="Gene3D" id="3.40.50.880">
    <property type="match status" value="1"/>
</dbReference>
<evidence type="ECO:0000259" key="1">
    <source>
        <dbReference type="Pfam" id="PF01965"/>
    </source>
</evidence>
<dbReference type="Proteomes" id="UP000067625">
    <property type="component" value="Chromosome"/>
</dbReference>